<name>A0A4Y9XPD7_9APHY</name>
<comment type="caution">
    <text evidence="2">The sequence shown here is derived from an EMBL/GenBank/DDBJ whole genome shotgun (WGS) entry which is preliminary data.</text>
</comment>
<evidence type="ECO:0000256" key="1">
    <source>
        <dbReference type="SAM" id="MobiDB-lite"/>
    </source>
</evidence>
<gene>
    <name evidence="2" type="ORF">EVJ58_g10165</name>
</gene>
<dbReference type="STRING" id="34475.A0A4Y9XPD7"/>
<feature type="compositionally biased region" description="Polar residues" evidence="1">
    <location>
        <begin position="51"/>
        <end position="66"/>
    </location>
</feature>
<dbReference type="Proteomes" id="UP000298390">
    <property type="component" value="Unassembled WGS sequence"/>
</dbReference>
<feature type="compositionally biased region" description="Basic and acidic residues" evidence="1">
    <location>
        <begin position="87"/>
        <end position="96"/>
    </location>
</feature>
<dbReference type="AlphaFoldDB" id="A0A4Y9XPD7"/>
<feature type="compositionally biased region" description="Basic and acidic residues" evidence="1">
    <location>
        <begin position="121"/>
        <end position="132"/>
    </location>
</feature>
<feature type="compositionally biased region" description="Low complexity" evidence="1">
    <location>
        <begin position="14"/>
        <end position="50"/>
    </location>
</feature>
<feature type="region of interest" description="Disordered" evidence="1">
    <location>
        <begin position="442"/>
        <end position="488"/>
    </location>
</feature>
<protein>
    <submittedName>
        <fullName evidence="2">Uncharacterized protein</fullName>
    </submittedName>
</protein>
<feature type="compositionally biased region" description="Basic and acidic residues" evidence="1">
    <location>
        <begin position="442"/>
        <end position="456"/>
    </location>
</feature>
<proteinExistence type="predicted"/>
<evidence type="ECO:0000313" key="2">
    <source>
        <dbReference type="EMBL" id="TFY52164.1"/>
    </source>
</evidence>
<feature type="region of interest" description="Disordered" evidence="1">
    <location>
        <begin position="1"/>
        <end position="134"/>
    </location>
</feature>
<accession>A0A4Y9XPD7</accession>
<feature type="compositionally biased region" description="Gly residues" evidence="1">
    <location>
        <begin position="461"/>
        <end position="486"/>
    </location>
</feature>
<feature type="compositionally biased region" description="Basic and acidic residues" evidence="1">
    <location>
        <begin position="67"/>
        <end position="79"/>
    </location>
</feature>
<organism evidence="2 3">
    <name type="scientific">Rhodofomes roseus</name>
    <dbReference type="NCBI Taxonomy" id="34475"/>
    <lineage>
        <taxon>Eukaryota</taxon>
        <taxon>Fungi</taxon>
        <taxon>Dikarya</taxon>
        <taxon>Basidiomycota</taxon>
        <taxon>Agaricomycotina</taxon>
        <taxon>Agaricomycetes</taxon>
        <taxon>Polyporales</taxon>
        <taxon>Rhodofomes</taxon>
    </lineage>
</organism>
<evidence type="ECO:0000313" key="3">
    <source>
        <dbReference type="Proteomes" id="UP000298390"/>
    </source>
</evidence>
<sequence length="528" mass="58027">MPSPQDKTTPPKEAPATKPTAPTQARTTPTPGRAATPLPLVVVPAPSTPTHSHSGNTQEETPSSPHAQDKRVKRTRLENGENVQAETQEHREHDSALEDEDSVMNPRVVKDPNAPPAGIEDDPHSRRTRDEVPAPTIPKSRIAFTDAVFERLYLTLDSLVDSIRDEQKTQICANPDDFMAVFLKTFRFPDTELQDSLDETLAAIIENGSPTEVEAALRAQDNKNPDTMGLQLIMPASRRTGTSRDNFARPWAMFLRGGSKRLRDFLAYQQTFAVNKSLTFSVLRIAAKTPSWVLCNFKGDAVTRDQESTIMATIKQTLWMSDSFRQHATRVLTKIGAPGDINVHTVIATGSFTLTFFDNTDEKGNPATVVQLRGCPVGHTDEEMREFLTIVRTTQYWVEKIILLQRAGEISCQLCKAVTHPTYGCPFFQTEGWFGPIHDGAEKHAARVQQSKEKGAKRATRGGGSSNRGGSNRGGSSRGGPSGRGRGLWCDLTRKTLPHCASNAGGGERDQEPKYTGAVSAAYRKALW</sequence>
<reference evidence="2 3" key="1">
    <citation type="submission" date="2019-01" db="EMBL/GenBank/DDBJ databases">
        <title>Genome sequencing of the rare red list fungi Fomitopsis rosea.</title>
        <authorList>
            <person name="Buettner E."/>
            <person name="Kellner H."/>
        </authorList>
    </citation>
    <scope>NUCLEOTIDE SEQUENCE [LARGE SCALE GENOMIC DNA]</scope>
    <source>
        <strain evidence="2 3">DSM 105464</strain>
    </source>
</reference>
<dbReference type="EMBL" id="SEKV01001030">
    <property type="protein sequence ID" value="TFY52164.1"/>
    <property type="molecule type" value="Genomic_DNA"/>
</dbReference>